<gene>
    <name evidence="1" type="ORF">K488DRAFT_40960</name>
</gene>
<reference evidence="1" key="2">
    <citation type="journal article" date="2022" name="New Phytol.">
        <title>Evolutionary transition to the ectomycorrhizal habit in the genomes of a hyperdiverse lineage of mushroom-forming fungi.</title>
        <authorList>
            <person name="Looney B."/>
            <person name="Miyauchi S."/>
            <person name="Morin E."/>
            <person name="Drula E."/>
            <person name="Courty P.E."/>
            <person name="Kohler A."/>
            <person name="Kuo A."/>
            <person name="LaButti K."/>
            <person name="Pangilinan J."/>
            <person name="Lipzen A."/>
            <person name="Riley R."/>
            <person name="Andreopoulos W."/>
            <person name="He G."/>
            <person name="Johnson J."/>
            <person name="Nolan M."/>
            <person name="Tritt A."/>
            <person name="Barry K.W."/>
            <person name="Grigoriev I.V."/>
            <person name="Nagy L.G."/>
            <person name="Hibbett D."/>
            <person name="Henrissat B."/>
            <person name="Matheny P.B."/>
            <person name="Labbe J."/>
            <person name="Martin F.M."/>
        </authorList>
    </citation>
    <scope>NUCLEOTIDE SEQUENCE</scope>
    <source>
        <strain evidence="1">EC-137</strain>
    </source>
</reference>
<proteinExistence type="predicted"/>
<keyword evidence="2" id="KW-1185">Reference proteome</keyword>
<evidence type="ECO:0000313" key="2">
    <source>
        <dbReference type="Proteomes" id="UP000814128"/>
    </source>
</evidence>
<organism evidence="1 2">
    <name type="scientific">Vararia minispora EC-137</name>
    <dbReference type="NCBI Taxonomy" id="1314806"/>
    <lineage>
        <taxon>Eukaryota</taxon>
        <taxon>Fungi</taxon>
        <taxon>Dikarya</taxon>
        <taxon>Basidiomycota</taxon>
        <taxon>Agaricomycotina</taxon>
        <taxon>Agaricomycetes</taxon>
        <taxon>Russulales</taxon>
        <taxon>Lachnocladiaceae</taxon>
        <taxon>Vararia</taxon>
    </lineage>
</organism>
<dbReference type="Proteomes" id="UP000814128">
    <property type="component" value="Unassembled WGS sequence"/>
</dbReference>
<evidence type="ECO:0000313" key="1">
    <source>
        <dbReference type="EMBL" id="KAI0036568.1"/>
    </source>
</evidence>
<reference evidence="1" key="1">
    <citation type="submission" date="2021-02" db="EMBL/GenBank/DDBJ databases">
        <authorList>
            <consortium name="DOE Joint Genome Institute"/>
            <person name="Ahrendt S."/>
            <person name="Looney B.P."/>
            <person name="Miyauchi S."/>
            <person name="Morin E."/>
            <person name="Drula E."/>
            <person name="Courty P.E."/>
            <person name="Chicoki N."/>
            <person name="Fauchery L."/>
            <person name="Kohler A."/>
            <person name="Kuo A."/>
            <person name="Labutti K."/>
            <person name="Pangilinan J."/>
            <person name="Lipzen A."/>
            <person name="Riley R."/>
            <person name="Andreopoulos W."/>
            <person name="He G."/>
            <person name="Johnson J."/>
            <person name="Barry K.W."/>
            <person name="Grigoriev I.V."/>
            <person name="Nagy L."/>
            <person name="Hibbett D."/>
            <person name="Henrissat B."/>
            <person name="Matheny P.B."/>
            <person name="Labbe J."/>
            <person name="Martin F."/>
        </authorList>
    </citation>
    <scope>NUCLEOTIDE SEQUENCE</scope>
    <source>
        <strain evidence="1">EC-137</strain>
    </source>
</reference>
<accession>A0ACB8QXN5</accession>
<dbReference type="EMBL" id="MU273470">
    <property type="protein sequence ID" value="KAI0036568.1"/>
    <property type="molecule type" value="Genomic_DNA"/>
</dbReference>
<name>A0ACB8QXN5_9AGAM</name>
<comment type="caution">
    <text evidence="1">The sequence shown here is derived from an EMBL/GenBank/DDBJ whole genome shotgun (WGS) entry which is preliminary data.</text>
</comment>
<sequence length="564" mass="62029">MTRVFKSLYPQPPELSTCNYYNFVFSRPEIASWSDWTAFIDGLTGERRTFRSTVARIETAAVALTNLGMVPGGAERIGILSENCMDYPVITLALLKLATPFVLFPAFGTVHESIALVKLSQATCLFVSLRLFPLGLVAAKAAGIPQDRVYLLHGRARGTHNFGDMIVQAKSTDRLATCPVDDRTLAYLVFSSGTSGLPKAVMISHGNLIASALQPIVMGAVVEKLYTPPPLKTDEGVHVSICFTPLYHAMGLHIYILRFFLIPSTTIMIPKWDLNLVLDLIPKYKVTDLVVVPAMAHQLVNSERFNTMDLSNLSLVGSGAAHMPSDLRARFTMRMAIKWYSEGYGLSECTVSAIFAPFPGSFGSRASHVPGMTGVLLPGMEAKILREDGSDTDFGEPGELYLRGKNIALGYWNNEKATKETFFPDGWLKTGDRFKADAEGRFFYIDRVKDTLKVSGVQVAPSEIETVILDHPGRLITDVAVAGVQGMRMADEKIPRAWVVLSDAGKKKGEKAVIQELNAWVKEQLSKPKWLRGGIVVVNEIPKSPTGKVLRRLLVEKGHVRSKL</sequence>
<protein>
    <submittedName>
        <fullName evidence="1">Acetyl-CoA synthetase-like protein</fullName>
    </submittedName>
</protein>